<reference evidence="2 3" key="1">
    <citation type="submission" date="2020-12" db="EMBL/GenBank/DDBJ databases">
        <title>Genomic characterization of four novel bacteriophages infecting Klebsiella pneumoniae.</title>
        <authorList>
            <person name="Estrada Bonilla B."/>
            <person name="Costa A.R."/>
            <person name="van Rossum T."/>
            <person name="Hagedoorn S."/>
            <person name="Wallinga H."/>
            <person name="Xiao M."/>
            <person name="Song W."/>
            <person name="Haas P.-J."/>
            <person name="Nobrega F.L."/>
            <person name="Brouns S.J.J."/>
        </authorList>
    </citation>
    <scope>NUCLEOTIDE SEQUENCE [LARGE SCALE GENOMIC DNA]</scope>
</reference>
<feature type="compositionally biased region" description="Polar residues" evidence="1">
    <location>
        <begin position="1"/>
        <end position="10"/>
    </location>
</feature>
<accession>A0A7U0J686</accession>
<organism evidence="2 3">
    <name type="scientific">Klebsiella phage vB_KpM_FBKp24</name>
    <dbReference type="NCBI Taxonomy" id="2801834"/>
    <lineage>
        <taxon>Viruses</taxon>
        <taxon>Duplodnaviria</taxon>
        <taxon>Heunggongvirae</taxon>
        <taxon>Uroviricota</taxon>
        <taxon>Caudoviricetes</taxon>
        <taxon>Chimalliviridae</taxon>
        <taxon>Maaswegvirus</taxon>
        <taxon>Maaswegvirus Kp24</taxon>
    </lineage>
</organism>
<sequence>MQAMSETEISTDAVDEEKEKKGAVVRINGQPTKDSLRANTILITLSFPDSTSSVWTLHLEDVDGIDTESLSLLEISVLLTDMGVLPESAIIVSVFQVKEITEGSVFPLRNEEVYVRPYFDEDGVITYYEMMAKNNKDYFVFWNIEDGFEVRDSLTGVSLLYVQVVSLESPHFIGKDAFLLIENETNTRILFSVYSHGDWKLDEWNYVVGSILAMCYGAVSGYSFVVGVTEIEETSYTNRLMQDINAVETYRLSITDKENDATAVIDLDADCVVIRCH</sequence>
<name>A0A7U0J686_9CAUD</name>
<feature type="region of interest" description="Disordered" evidence="1">
    <location>
        <begin position="1"/>
        <end position="22"/>
    </location>
</feature>
<evidence type="ECO:0000256" key="1">
    <source>
        <dbReference type="SAM" id="MobiDB-lite"/>
    </source>
</evidence>
<gene>
    <name evidence="2" type="ORF">vBKpMFBKp24_096</name>
</gene>
<keyword evidence="3" id="KW-1185">Reference proteome</keyword>
<protein>
    <submittedName>
        <fullName evidence="2">Uncharacterized protein</fullName>
    </submittedName>
</protein>
<evidence type="ECO:0000313" key="2">
    <source>
        <dbReference type="EMBL" id="QQV92095.1"/>
    </source>
</evidence>
<dbReference type="Proteomes" id="UP000596381">
    <property type="component" value="Segment"/>
</dbReference>
<proteinExistence type="predicted"/>
<dbReference type="EMBL" id="MW394391">
    <property type="protein sequence ID" value="QQV92095.1"/>
    <property type="molecule type" value="Genomic_DNA"/>
</dbReference>
<evidence type="ECO:0000313" key="3">
    <source>
        <dbReference type="Proteomes" id="UP000596381"/>
    </source>
</evidence>